<comment type="caution">
    <text evidence="3">The sequence shown here is derived from an EMBL/GenBank/DDBJ whole genome shotgun (WGS) entry which is preliminary data.</text>
</comment>
<feature type="compositionally biased region" description="Pro residues" evidence="1">
    <location>
        <begin position="132"/>
        <end position="147"/>
    </location>
</feature>
<reference evidence="3 4" key="1">
    <citation type="submission" date="2024-01" db="EMBL/GenBank/DDBJ databases">
        <title>Genome assemblies of Stephania.</title>
        <authorList>
            <person name="Yang L."/>
        </authorList>
    </citation>
    <scope>NUCLEOTIDE SEQUENCE [LARGE SCALE GENOMIC DNA]</scope>
    <source>
        <strain evidence="3">YNDBR</strain>
        <tissue evidence="3">Leaf</tissue>
    </source>
</reference>
<protein>
    <submittedName>
        <fullName evidence="3">Uncharacterized protein</fullName>
    </submittedName>
</protein>
<accession>A0AAP0HKR8</accession>
<dbReference type="EMBL" id="JBBNAF010000013">
    <property type="protein sequence ID" value="KAK9088006.1"/>
    <property type="molecule type" value="Genomic_DNA"/>
</dbReference>
<feature type="chain" id="PRO_5042905873" evidence="2">
    <location>
        <begin position="28"/>
        <end position="189"/>
    </location>
</feature>
<evidence type="ECO:0000256" key="2">
    <source>
        <dbReference type="SAM" id="SignalP"/>
    </source>
</evidence>
<evidence type="ECO:0000256" key="1">
    <source>
        <dbReference type="SAM" id="MobiDB-lite"/>
    </source>
</evidence>
<proteinExistence type="predicted"/>
<evidence type="ECO:0000313" key="3">
    <source>
        <dbReference type="EMBL" id="KAK9088006.1"/>
    </source>
</evidence>
<evidence type="ECO:0000313" key="4">
    <source>
        <dbReference type="Proteomes" id="UP001420932"/>
    </source>
</evidence>
<dbReference type="Proteomes" id="UP001420932">
    <property type="component" value="Unassembled WGS sequence"/>
</dbReference>
<name>A0AAP0HKR8_9MAGN</name>
<keyword evidence="4" id="KW-1185">Reference proteome</keyword>
<gene>
    <name evidence="3" type="ORF">Syun_030400</name>
</gene>
<dbReference type="PANTHER" id="PTHR33699">
    <property type="entry name" value="EXPRESSED PROTEIN"/>
    <property type="match status" value="1"/>
</dbReference>
<dbReference type="AlphaFoldDB" id="A0AAP0HKR8"/>
<sequence>MGSPQIGDLFMISCVVMGLCFHSPVLSLMDDYKRNHVPAFGNWDYADGLPITQYFESVESARQAGLFRHSYGERDLYEDDLKKTVITVVPRPRKVKSGAEKQYGYAKEQRKQGRVYDAAEPPRKQHSRAISPPSPQSPPQSPPPPPRRAPKAVDEDLYKISPELLYSNTNHKRKKLFGFFSCLVPSCAA</sequence>
<keyword evidence="2" id="KW-0732">Signal</keyword>
<dbReference type="PANTHER" id="PTHR33699:SF2">
    <property type="entry name" value="PATHOGENIC TYPE III EFFECTOR AVIRULENCE FACTOR AVR AVRRPT-CLEAVAGE: CLEAVAGE SITE PROTEIN-RELATED"/>
    <property type="match status" value="1"/>
</dbReference>
<feature type="region of interest" description="Disordered" evidence="1">
    <location>
        <begin position="97"/>
        <end position="154"/>
    </location>
</feature>
<organism evidence="3 4">
    <name type="scientific">Stephania yunnanensis</name>
    <dbReference type="NCBI Taxonomy" id="152371"/>
    <lineage>
        <taxon>Eukaryota</taxon>
        <taxon>Viridiplantae</taxon>
        <taxon>Streptophyta</taxon>
        <taxon>Embryophyta</taxon>
        <taxon>Tracheophyta</taxon>
        <taxon>Spermatophyta</taxon>
        <taxon>Magnoliopsida</taxon>
        <taxon>Ranunculales</taxon>
        <taxon>Menispermaceae</taxon>
        <taxon>Menispermoideae</taxon>
        <taxon>Cissampelideae</taxon>
        <taxon>Stephania</taxon>
    </lineage>
</organism>
<feature type="signal peptide" evidence="2">
    <location>
        <begin position="1"/>
        <end position="27"/>
    </location>
</feature>